<evidence type="ECO:0000256" key="1">
    <source>
        <dbReference type="ARBA" id="ARBA00004413"/>
    </source>
</evidence>
<keyword evidence="3" id="KW-0813">Transport</keyword>
<dbReference type="PANTHER" id="PTHR42711">
    <property type="entry name" value="ABC TRANSPORTER ATP-BINDING PROTEIN"/>
    <property type="match status" value="1"/>
</dbReference>
<comment type="subcellular location">
    <subcellularLocation>
        <location evidence="1">Cell membrane</location>
        <topology evidence="1">Peripheral membrane protein</topology>
        <orientation evidence="1">Cytoplasmic side</orientation>
    </subcellularLocation>
</comment>
<keyword evidence="5" id="KW-0547">Nucleotide-binding</keyword>
<evidence type="ECO:0000256" key="9">
    <source>
        <dbReference type="ARBA" id="ARBA00023251"/>
    </source>
</evidence>
<keyword evidence="14" id="KW-1185">Reference proteome</keyword>
<dbReference type="Gene3D" id="3.40.50.300">
    <property type="entry name" value="P-loop containing nucleotide triphosphate hydrolases"/>
    <property type="match status" value="1"/>
</dbReference>
<dbReference type="SUPFAM" id="SSF52540">
    <property type="entry name" value="P-loop containing nucleoside triphosphate hydrolases"/>
    <property type="match status" value="1"/>
</dbReference>
<comment type="similarity">
    <text evidence="10">Belongs to the ABC transporter superfamily. Drug exporter-1 (DrugE1) (TC 3.A.1.105) family.</text>
</comment>
<keyword evidence="7" id="KW-1278">Translocase</keyword>
<proteinExistence type="inferred from homology"/>
<organism evidence="13 14">
    <name type="scientific">Streptomyces morookaense</name>
    <name type="common">Streptoverticillium morookaense</name>
    <dbReference type="NCBI Taxonomy" id="1970"/>
    <lineage>
        <taxon>Bacteria</taxon>
        <taxon>Bacillati</taxon>
        <taxon>Actinomycetota</taxon>
        <taxon>Actinomycetes</taxon>
        <taxon>Kitasatosporales</taxon>
        <taxon>Streptomycetaceae</taxon>
        <taxon>Streptomyces</taxon>
    </lineage>
</organism>
<dbReference type="InterPro" id="IPR027417">
    <property type="entry name" value="P-loop_NTPase"/>
</dbReference>
<dbReference type="GO" id="GO:0046677">
    <property type="term" value="P:response to antibiotic"/>
    <property type="evidence" value="ECO:0007669"/>
    <property type="project" value="UniProtKB-KW"/>
</dbReference>
<name>A0A7Y7B503_STRMO</name>
<dbReference type="SMART" id="SM00382">
    <property type="entry name" value="AAA"/>
    <property type="match status" value="1"/>
</dbReference>
<keyword evidence="8" id="KW-0472">Membrane</keyword>
<dbReference type="InterPro" id="IPR003593">
    <property type="entry name" value="AAA+_ATPase"/>
</dbReference>
<feature type="region of interest" description="Disordered" evidence="11">
    <location>
        <begin position="1"/>
        <end position="40"/>
    </location>
</feature>
<evidence type="ECO:0000256" key="10">
    <source>
        <dbReference type="ARBA" id="ARBA00049985"/>
    </source>
</evidence>
<dbReference type="EC" id="7.6.2.2" evidence="2"/>
<keyword evidence="9" id="KW-0046">Antibiotic resistance</keyword>
<evidence type="ECO:0000256" key="11">
    <source>
        <dbReference type="SAM" id="MobiDB-lite"/>
    </source>
</evidence>
<feature type="domain" description="ABC transporter" evidence="12">
    <location>
        <begin position="58"/>
        <end position="283"/>
    </location>
</feature>
<dbReference type="InterPro" id="IPR003439">
    <property type="entry name" value="ABC_transporter-like_ATP-bd"/>
</dbReference>
<evidence type="ECO:0000256" key="3">
    <source>
        <dbReference type="ARBA" id="ARBA00022448"/>
    </source>
</evidence>
<evidence type="ECO:0000256" key="8">
    <source>
        <dbReference type="ARBA" id="ARBA00023136"/>
    </source>
</evidence>
<protein>
    <recommendedName>
        <fullName evidence="2">ABC-type xenobiotic transporter</fullName>
        <ecNumber evidence="2">7.6.2.2</ecNumber>
    </recommendedName>
</protein>
<dbReference type="InterPro" id="IPR017871">
    <property type="entry name" value="ABC_transporter-like_CS"/>
</dbReference>
<evidence type="ECO:0000259" key="12">
    <source>
        <dbReference type="PROSITE" id="PS50893"/>
    </source>
</evidence>
<evidence type="ECO:0000256" key="2">
    <source>
        <dbReference type="ARBA" id="ARBA00012191"/>
    </source>
</evidence>
<dbReference type="GO" id="GO:0016887">
    <property type="term" value="F:ATP hydrolysis activity"/>
    <property type="evidence" value="ECO:0007669"/>
    <property type="project" value="InterPro"/>
</dbReference>
<dbReference type="Proteomes" id="UP000587462">
    <property type="component" value="Unassembled WGS sequence"/>
</dbReference>
<evidence type="ECO:0000313" key="14">
    <source>
        <dbReference type="Proteomes" id="UP000587462"/>
    </source>
</evidence>
<evidence type="ECO:0000256" key="4">
    <source>
        <dbReference type="ARBA" id="ARBA00022475"/>
    </source>
</evidence>
<comment type="caution">
    <text evidence="13">The sequence shown here is derived from an EMBL/GenBank/DDBJ whole genome shotgun (WGS) entry which is preliminary data.</text>
</comment>
<evidence type="ECO:0000256" key="5">
    <source>
        <dbReference type="ARBA" id="ARBA00022741"/>
    </source>
</evidence>
<dbReference type="PANTHER" id="PTHR42711:SF17">
    <property type="entry name" value="ABC TRANSPORTER ATP-BINDING PROTEIN"/>
    <property type="match status" value="1"/>
</dbReference>
<sequence>MLAPRTRSLVQVGWDAPDDPPAPPRVHRSKDTGTPSTARCAEPNRRLRSIDVLTDRVIQARNVRKSYGERVVLDVDELSVEKGEIFALLGPNGAGKTTFTEILEGLRSHDSGELSVLGEDPRRATAAWRTRVGVVLQDSQDYAQLTVREILEHFASLYAGARDVAELTHAVGLHEQRDQLARQLSGGQRRRLDVALGLVGRPEVLFLDEPTTGFDPEVRRQFWELILDLRREGTTIVLTTHYLDEAEHLADRVAVISAGRIVDVDTPQRLGGRHLAKAVVGWNDEHGAHRMETEDPTGAVLELAGRYGGDVPQLTVTRPTLEDIYLHMIGDNA</sequence>
<accession>A0A7Y7B503</accession>
<dbReference type="InterPro" id="IPR050763">
    <property type="entry name" value="ABC_transporter_ATP-binding"/>
</dbReference>
<keyword evidence="6 13" id="KW-0067">ATP-binding</keyword>
<dbReference type="EMBL" id="JABBXF010000033">
    <property type="protein sequence ID" value="NVK79133.1"/>
    <property type="molecule type" value="Genomic_DNA"/>
</dbReference>
<evidence type="ECO:0000313" key="13">
    <source>
        <dbReference type="EMBL" id="NVK79133.1"/>
    </source>
</evidence>
<reference evidence="13 14" key="1">
    <citation type="submission" date="2020-04" db="EMBL/GenBank/DDBJ databases">
        <title>Draft Genome Sequence of Streptomyces morookaense DSM 40503, an 8-azaguanine-producing strain.</title>
        <authorList>
            <person name="Qi J."/>
            <person name="Gao J.-M."/>
        </authorList>
    </citation>
    <scope>NUCLEOTIDE SEQUENCE [LARGE SCALE GENOMIC DNA]</scope>
    <source>
        <strain evidence="13 14">DSM 40503</strain>
    </source>
</reference>
<dbReference type="PROSITE" id="PS50893">
    <property type="entry name" value="ABC_TRANSPORTER_2"/>
    <property type="match status" value="1"/>
</dbReference>
<gene>
    <name evidence="13" type="ORF">HG542_15850</name>
</gene>
<dbReference type="GO" id="GO:0005886">
    <property type="term" value="C:plasma membrane"/>
    <property type="evidence" value="ECO:0007669"/>
    <property type="project" value="UniProtKB-SubCell"/>
</dbReference>
<dbReference type="PROSITE" id="PS00211">
    <property type="entry name" value="ABC_TRANSPORTER_1"/>
    <property type="match status" value="1"/>
</dbReference>
<dbReference type="Pfam" id="PF00005">
    <property type="entry name" value="ABC_tran"/>
    <property type="match status" value="1"/>
</dbReference>
<dbReference type="GO" id="GO:0008559">
    <property type="term" value="F:ABC-type xenobiotic transporter activity"/>
    <property type="evidence" value="ECO:0007669"/>
    <property type="project" value="UniProtKB-EC"/>
</dbReference>
<evidence type="ECO:0000256" key="6">
    <source>
        <dbReference type="ARBA" id="ARBA00022840"/>
    </source>
</evidence>
<dbReference type="GO" id="GO:0005524">
    <property type="term" value="F:ATP binding"/>
    <property type="evidence" value="ECO:0007669"/>
    <property type="project" value="UniProtKB-KW"/>
</dbReference>
<dbReference type="CDD" id="cd03230">
    <property type="entry name" value="ABC_DR_subfamily_A"/>
    <property type="match status" value="1"/>
</dbReference>
<evidence type="ECO:0000256" key="7">
    <source>
        <dbReference type="ARBA" id="ARBA00022967"/>
    </source>
</evidence>
<keyword evidence="4" id="KW-1003">Cell membrane</keyword>
<dbReference type="AlphaFoldDB" id="A0A7Y7B503"/>
<dbReference type="FunFam" id="3.40.50.300:FF:000589">
    <property type="entry name" value="ABC transporter, ATP-binding subunit"/>
    <property type="match status" value="1"/>
</dbReference>